<keyword evidence="1" id="KW-0472">Membrane</keyword>
<dbReference type="Gene3D" id="3.30.1690.10">
    <property type="entry name" value="TcpA-like pilin"/>
    <property type="match status" value="1"/>
</dbReference>
<dbReference type="InterPro" id="IPR012902">
    <property type="entry name" value="N_methyl_site"/>
</dbReference>
<dbReference type="PROSITE" id="PS00409">
    <property type="entry name" value="PROKAR_NTER_METHYL"/>
    <property type="match status" value="1"/>
</dbReference>
<dbReference type="InterPro" id="IPR010271">
    <property type="entry name" value="TcpA"/>
</dbReference>
<dbReference type="Pfam" id="PF05946">
    <property type="entry name" value="TcpA"/>
    <property type="match status" value="1"/>
</dbReference>
<organism evidence="2">
    <name type="scientific">Vibrio cholerae O37</name>
    <dbReference type="NCBI Taxonomy" id="185332"/>
    <lineage>
        <taxon>Bacteria</taxon>
        <taxon>Pseudomonadati</taxon>
        <taxon>Pseudomonadota</taxon>
        <taxon>Gammaproteobacteria</taxon>
        <taxon>Vibrionales</taxon>
        <taxon>Vibrionaceae</taxon>
        <taxon>Vibrio</taxon>
    </lineage>
</organism>
<dbReference type="GO" id="GO:0009289">
    <property type="term" value="C:pilus"/>
    <property type="evidence" value="ECO:0007669"/>
    <property type="project" value="InterPro"/>
</dbReference>
<reference evidence="2" key="1">
    <citation type="journal article" date="2012" name="FEBS Lett.">
        <title>Genomic analysis of ICEVchBan8: An atypical genetic element in Vibrio cholerae.</title>
        <authorList>
            <person name="Taviani E."/>
            <person name="Spagnoletti M."/>
            <person name="Ceccarelli D."/>
            <person name="Haley B.J."/>
            <person name="Hasan N.A."/>
            <person name="Chen A."/>
            <person name="Colombo M.M."/>
            <person name="Huq A."/>
            <person name="Colwell R.R."/>
        </authorList>
    </citation>
    <scope>NUCLEOTIDE SEQUENCE</scope>
    <source>
        <strain evidence="2">MZ03</strain>
    </source>
</reference>
<dbReference type="SUPFAM" id="SSF54523">
    <property type="entry name" value="Pili subunits"/>
    <property type="match status" value="1"/>
</dbReference>
<proteinExistence type="predicted"/>
<keyword evidence="1" id="KW-0812">Transmembrane</keyword>
<name>H9CJF6_VIBCL</name>
<dbReference type="NCBIfam" id="TIGR02532">
    <property type="entry name" value="IV_pilin_GFxxxE"/>
    <property type="match status" value="1"/>
</dbReference>
<dbReference type="AlphaFoldDB" id="H9CJF6"/>
<dbReference type="InterPro" id="IPR045584">
    <property type="entry name" value="Pilin-like"/>
</dbReference>
<feature type="transmembrane region" description="Helical" evidence="1">
    <location>
        <begin position="36"/>
        <end position="57"/>
    </location>
</feature>
<dbReference type="EMBL" id="JQ345361">
    <property type="protein sequence ID" value="AFD29051.1"/>
    <property type="molecule type" value="Genomic_DNA"/>
</dbReference>
<evidence type="ECO:0000313" key="2">
    <source>
        <dbReference type="EMBL" id="AFD29051.1"/>
    </source>
</evidence>
<dbReference type="Pfam" id="PF07963">
    <property type="entry name" value="N_methyl"/>
    <property type="match status" value="1"/>
</dbReference>
<protein>
    <submittedName>
        <fullName evidence="2">Toxin co-regulated pilin A</fullName>
    </submittedName>
</protein>
<accession>H9CJF6</accession>
<sequence length="243" mass="25843">MKAFEFFSVKRQQFAQRAQAAFAQYREAKKQRGMTLLEVIIVLGIIGTIAAGVVILAQRAFDSRTVSEVVQSTNTIRVAIKDAYASTGAYPTYVSPLAYTNDTILTVNDSGATSTLVKLGKVSTNEMRNKISGDFYAIGAGLTSQNQQPTAAKGYVIEVNGLTSEQCRSILTQVGNNWDFVSIGNSAAGAYTLTNGNAVDMTAQVNGTSILRSLNSNTTITPNTIVSTCNETGASNSIILGSR</sequence>
<dbReference type="GO" id="GO:0043230">
    <property type="term" value="C:extracellular organelle"/>
    <property type="evidence" value="ECO:0007669"/>
    <property type="project" value="InterPro"/>
</dbReference>
<evidence type="ECO:0000256" key="1">
    <source>
        <dbReference type="SAM" id="Phobius"/>
    </source>
</evidence>
<keyword evidence="1" id="KW-1133">Transmembrane helix</keyword>